<sequence>MEISIDYAGIDDDGIIVPSVTPSTTSRRATARASGGGEEDGVVITPDPSGIVIKTRLTRKGRDGRSTFFMNDDSSHDVYVPPSLSGICNFGSPMDGGEDGDGTKVFVNICTHPLIASPGQRKGLDERTG</sequence>
<feature type="region of interest" description="Disordered" evidence="1">
    <location>
        <begin position="20"/>
        <end position="46"/>
    </location>
</feature>
<feature type="compositionally biased region" description="Low complexity" evidence="1">
    <location>
        <begin position="23"/>
        <end position="33"/>
    </location>
</feature>
<organism evidence="2 3">
    <name type="scientific">Stephanodiscus triporus</name>
    <dbReference type="NCBI Taxonomy" id="2934178"/>
    <lineage>
        <taxon>Eukaryota</taxon>
        <taxon>Sar</taxon>
        <taxon>Stramenopiles</taxon>
        <taxon>Ochrophyta</taxon>
        <taxon>Bacillariophyta</taxon>
        <taxon>Coscinodiscophyceae</taxon>
        <taxon>Thalassiosirophycidae</taxon>
        <taxon>Stephanodiscales</taxon>
        <taxon>Stephanodiscaceae</taxon>
        <taxon>Stephanodiscus</taxon>
    </lineage>
</organism>
<comment type="caution">
    <text evidence="2">The sequence shown here is derived from an EMBL/GenBank/DDBJ whole genome shotgun (WGS) entry which is preliminary data.</text>
</comment>
<evidence type="ECO:0000256" key="1">
    <source>
        <dbReference type="SAM" id="MobiDB-lite"/>
    </source>
</evidence>
<keyword evidence="3" id="KW-1185">Reference proteome</keyword>
<evidence type="ECO:0000313" key="3">
    <source>
        <dbReference type="Proteomes" id="UP001530315"/>
    </source>
</evidence>
<dbReference type="Proteomes" id="UP001530315">
    <property type="component" value="Unassembled WGS sequence"/>
</dbReference>
<accession>A0ABD3P3E6</accession>
<dbReference type="AlphaFoldDB" id="A0ABD3P3E6"/>
<evidence type="ECO:0000313" key="2">
    <source>
        <dbReference type="EMBL" id="KAL3780975.1"/>
    </source>
</evidence>
<reference evidence="2 3" key="1">
    <citation type="submission" date="2024-10" db="EMBL/GenBank/DDBJ databases">
        <title>Updated reference genomes for cyclostephanoid diatoms.</title>
        <authorList>
            <person name="Roberts W.R."/>
            <person name="Alverson A.J."/>
        </authorList>
    </citation>
    <scope>NUCLEOTIDE SEQUENCE [LARGE SCALE GENOMIC DNA]</scope>
    <source>
        <strain evidence="2 3">AJA276-08</strain>
    </source>
</reference>
<gene>
    <name evidence="2" type="ORF">ACHAW5_010430</name>
</gene>
<protein>
    <submittedName>
        <fullName evidence="2">Uncharacterized protein</fullName>
    </submittedName>
</protein>
<name>A0ABD3P3E6_9STRA</name>
<dbReference type="EMBL" id="JALLAZ020001088">
    <property type="protein sequence ID" value="KAL3780975.1"/>
    <property type="molecule type" value="Genomic_DNA"/>
</dbReference>
<proteinExistence type="predicted"/>